<proteinExistence type="predicted"/>
<dbReference type="InterPro" id="IPR050706">
    <property type="entry name" value="Cyclic-di-GMP_PDE-like"/>
</dbReference>
<sequence length="431" mass="46392">MSNRLRLVRRPTEVRSLSMAEEENVQGTCEAANESPVSESTARRNSLCIVASIRNLAHIESAYGTATALTVRHVVYGRARDFCTRESGIMTRSGEQIVVLIDRAVPEDLANAHAVCSDHSIVDAVVAALGDAPVFTSMGPIRAAIGASIPTCDGTPFDPESEASAEIRMGTRTWRTGYARDMEIAGELLGAMERDELCFRYEKVCSATGTESVSYWEALLCRTGDGVPVSVGKWIPALERLGLVSRLDRWVVTTVIDTLRAHPGISLGCNVSIQSAALGGWRSTVIETLAGEPRVAARLVIELTESAPLTDIDAVADFVRALQQLGCRVALDDIGAGYSSVRSLMELGVDIAKVDGGYLHQARSNGCARVHLGALIRLTRTCASHVVVERVEDEEDLHVAQACGAHWVQGYLFEPIFAAGLAQSASEPEWD</sequence>
<feature type="domain" description="EAL" evidence="1">
    <location>
        <begin position="181"/>
        <end position="430"/>
    </location>
</feature>
<dbReference type="CDD" id="cd01948">
    <property type="entry name" value="EAL"/>
    <property type="match status" value="1"/>
</dbReference>
<name>A0A4R0XD97_9BURK</name>
<dbReference type="InterPro" id="IPR035919">
    <property type="entry name" value="EAL_sf"/>
</dbReference>
<dbReference type="Proteomes" id="UP000294200">
    <property type="component" value="Unassembled WGS sequence"/>
</dbReference>
<dbReference type="SUPFAM" id="SSF141868">
    <property type="entry name" value="EAL domain-like"/>
    <property type="match status" value="1"/>
</dbReference>
<organism evidence="2 3">
    <name type="scientific">Paraburkholderia steynii</name>
    <dbReference type="NCBI Taxonomy" id="1245441"/>
    <lineage>
        <taxon>Bacteria</taxon>
        <taxon>Pseudomonadati</taxon>
        <taxon>Pseudomonadota</taxon>
        <taxon>Betaproteobacteria</taxon>
        <taxon>Burkholderiales</taxon>
        <taxon>Burkholderiaceae</taxon>
        <taxon>Paraburkholderia</taxon>
    </lineage>
</organism>
<dbReference type="PANTHER" id="PTHR33121">
    <property type="entry name" value="CYCLIC DI-GMP PHOSPHODIESTERASE PDEF"/>
    <property type="match status" value="1"/>
</dbReference>
<dbReference type="EMBL" id="MWML01000311">
    <property type="protein sequence ID" value="TCG03951.1"/>
    <property type="molecule type" value="Genomic_DNA"/>
</dbReference>
<gene>
    <name evidence="2" type="ORF">BZM27_44460</name>
</gene>
<protein>
    <recommendedName>
        <fullName evidence="1">EAL domain-containing protein</fullName>
    </recommendedName>
</protein>
<dbReference type="PANTHER" id="PTHR33121:SF79">
    <property type="entry name" value="CYCLIC DI-GMP PHOSPHODIESTERASE PDED-RELATED"/>
    <property type="match status" value="1"/>
</dbReference>
<keyword evidence="3" id="KW-1185">Reference proteome</keyword>
<comment type="caution">
    <text evidence="2">The sequence shown here is derived from an EMBL/GenBank/DDBJ whole genome shotgun (WGS) entry which is preliminary data.</text>
</comment>
<dbReference type="PROSITE" id="PS50883">
    <property type="entry name" value="EAL"/>
    <property type="match status" value="1"/>
</dbReference>
<evidence type="ECO:0000259" key="1">
    <source>
        <dbReference type="PROSITE" id="PS50883"/>
    </source>
</evidence>
<dbReference type="SMART" id="SM00052">
    <property type="entry name" value="EAL"/>
    <property type="match status" value="1"/>
</dbReference>
<evidence type="ECO:0000313" key="2">
    <source>
        <dbReference type="EMBL" id="TCG03951.1"/>
    </source>
</evidence>
<reference evidence="2 3" key="1">
    <citation type="submission" date="2017-02" db="EMBL/GenBank/DDBJ databases">
        <title>Paraburkholderia sophoroidis sp. nov. and Paraburkholderia steynii sp. nov. rhizobial symbionts of the fynbos legume Hypocalyptus sophoroides.</title>
        <authorList>
            <person name="Steenkamp E.T."/>
            <person name="Beukes C.W."/>
            <person name="Van Zyl E."/>
            <person name="Avontuur J."/>
            <person name="Chan W.Y."/>
            <person name="Hassen A."/>
            <person name="Palmer M."/>
            <person name="Mthombeni L."/>
            <person name="Phalane F."/>
            <person name="Sereme K."/>
            <person name="Venter S.N."/>
        </authorList>
    </citation>
    <scope>NUCLEOTIDE SEQUENCE [LARGE SCALE GENOMIC DNA]</scope>
    <source>
        <strain evidence="2 3">HC1.1ba</strain>
    </source>
</reference>
<dbReference type="InterPro" id="IPR001633">
    <property type="entry name" value="EAL_dom"/>
</dbReference>
<dbReference type="Pfam" id="PF00563">
    <property type="entry name" value="EAL"/>
    <property type="match status" value="1"/>
</dbReference>
<evidence type="ECO:0000313" key="3">
    <source>
        <dbReference type="Proteomes" id="UP000294200"/>
    </source>
</evidence>
<dbReference type="GO" id="GO:0071111">
    <property type="term" value="F:cyclic-guanylate-specific phosphodiesterase activity"/>
    <property type="evidence" value="ECO:0007669"/>
    <property type="project" value="InterPro"/>
</dbReference>
<dbReference type="AlphaFoldDB" id="A0A4R0XD97"/>
<dbReference type="Gene3D" id="3.20.20.450">
    <property type="entry name" value="EAL domain"/>
    <property type="match status" value="1"/>
</dbReference>
<accession>A0A4R0XD97</accession>